<keyword evidence="8" id="KW-0276">Fatty acid metabolism</keyword>
<keyword evidence="12 22" id="KW-0472">Membrane</keyword>
<evidence type="ECO:0000256" key="14">
    <source>
        <dbReference type="ARBA" id="ARBA00026121"/>
    </source>
</evidence>
<dbReference type="InterPro" id="IPR045851">
    <property type="entry name" value="AMP-bd_C_sf"/>
</dbReference>
<dbReference type="GO" id="GO:0005324">
    <property type="term" value="F:long-chain fatty acid transmembrane transporter activity"/>
    <property type="evidence" value="ECO:0007669"/>
    <property type="project" value="TreeGrafter"/>
</dbReference>
<evidence type="ECO:0000259" key="24">
    <source>
        <dbReference type="Pfam" id="PF13193"/>
    </source>
</evidence>
<keyword evidence="4" id="KW-1003">Cell membrane</keyword>
<feature type="domain" description="AMP-dependent synthetase/ligase" evidence="23">
    <location>
        <begin position="81"/>
        <end position="431"/>
    </location>
</feature>
<evidence type="ECO:0000256" key="15">
    <source>
        <dbReference type="ARBA" id="ARBA00036527"/>
    </source>
</evidence>
<proteinExistence type="inferred from homology"/>
<evidence type="ECO:0000256" key="21">
    <source>
        <dbReference type="ARBA" id="ARBA00078285"/>
    </source>
</evidence>
<dbReference type="GO" id="GO:0005524">
    <property type="term" value="F:ATP binding"/>
    <property type="evidence" value="ECO:0007669"/>
    <property type="project" value="UniProtKB-KW"/>
</dbReference>
<evidence type="ECO:0000256" key="2">
    <source>
        <dbReference type="ARBA" id="ARBA00006432"/>
    </source>
</evidence>
<dbReference type="NCBIfam" id="NF006134">
    <property type="entry name" value="PRK08279.1"/>
    <property type="match status" value="1"/>
</dbReference>
<dbReference type="Proteomes" id="UP000291343">
    <property type="component" value="Unassembled WGS sequence"/>
</dbReference>
<dbReference type="InterPro" id="IPR025110">
    <property type="entry name" value="AMP-bd_C"/>
</dbReference>
<evidence type="ECO:0000256" key="10">
    <source>
        <dbReference type="ARBA" id="ARBA00022989"/>
    </source>
</evidence>
<evidence type="ECO:0000256" key="19">
    <source>
        <dbReference type="ARBA" id="ARBA00060276"/>
    </source>
</evidence>
<dbReference type="SMR" id="A0A482X4B7"/>
<protein>
    <recommendedName>
        <fullName evidence="20">Very long-chain fatty acid transport protein</fullName>
        <ecNumber evidence="14">6.2.1.3</ecNumber>
    </recommendedName>
    <alternativeName>
        <fullName evidence="16">Long-chain-fatty-acid--CoA ligase</fullName>
    </alternativeName>
    <alternativeName>
        <fullName evidence="21">Very-long-chain acyl-CoA synthetase</fullName>
    </alternativeName>
</protein>
<evidence type="ECO:0000256" key="17">
    <source>
        <dbReference type="ARBA" id="ARBA00046271"/>
    </source>
</evidence>
<evidence type="ECO:0000256" key="3">
    <source>
        <dbReference type="ARBA" id="ARBA00022448"/>
    </source>
</evidence>
<dbReference type="InterPro" id="IPR042099">
    <property type="entry name" value="ANL_N_sf"/>
</dbReference>
<keyword evidence="7" id="KW-0547">Nucleotide-binding</keyword>
<dbReference type="PANTHER" id="PTHR43107:SF21">
    <property type="entry name" value="FATTY ACID TRANSPORT PROTEIN 1, ISOFORM F-RELATED"/>
    <property type="match status" value="1"/>
</dbReference>
<evidence type="ECO:0000256" key="1">
    <source>
        <dbReference type="ARBA" id="ARBA00004651"/>
    </source>
</evidence>
<dbReference type="EMBL" id="QKKF02018494">
    <property type="protein sequence ID" value="RZF40358.1"/>
    <property type="molecule type" value="Genomic_DNA"/>
</dbReference>
<accession>A0A482X4B7</accession>
<evidence type="ECO:0000256" key="13">
    <source>
        <dbReference type="ARBA" id="ARBA00023140"/>
    </source>
</evidence>
<evidence type="ECO:0000256" key="7">
    <source>
        <dbReference type="ARBA" id="ARBA00022741"/>
    </source>
</evidence>
<comment type="catalytic activity">
    <reaction evidence="18">
        <text>tetracosanoate + ATP + CoA = tetracosanoyl-CoA + AMP + diphosphate</text>
        <dbReference type="Rhea" id="RHEA:33639"/>
        <dbReference type="ChEBI" id="CHEBI:30616"/>
        <dbReference type="ChEBI" id="CHEBI:31014"/>
        <dbReference type="ChEBI" id="CHEBI:33019"/>
        <dbReference type="ChEBI" id="CHEBI:57287"/>
        <dbReference type="ChEBI" id="CHEBI:65052"/>
        <dbReference type="ChEBI" id="CHEBI:456215"/>
    </reaction>
    <physiologicalReaction direction="left-to-right" evidence="18">
        <dbReference type="Rhea" id="RHEA:33640"/>
    </physiologicalReaction>
</comment>
<dbReference type="FunFam" id="3.30.300.30:FF:000002">
    <property type="entry name" value="Long-chain fatty acid transport protein 1"/>
    <property type="match status" value="1"/>
</dbReference>
<dbReference type="InterPro" id="IPR000873">
    <property type="entry name" value="AMP-dep_synth/lig_dom"/>
</dbReference>
<evidence type="ECO:0000256" key="5">
    <source>
        <dbReference type="ARBA" id="ARBA00022598"/>
    </source>
</evidence>
<keyword evidence="8" id="KW-0443">Lipid metabolism</keyword>
<comment type="function">
    <text evidence="19">Acyl-CoA synthetase required for both the import of long chain fatty acids (LCFAs) (C14-C18) and the activation very long chain fatty acids (VLCFAs) (C20-C26) by esterification of the fatty acids into metabolically active CoA-thioesters for subsequent degradation or incorporation into phospholipids. The transport and fatty acyl-CoA synthetase activities are genetically separable and are thus independent activities. Esterifies VLCFAs in the peroxisome matrix. The VLCFAs are actively transported into peroxisomes by a PXA1-PXA2 heterodimeric transporter in the peroxisomal membrane.</text>
</comment>
<feature type="transmembrane region" description="Helical" evidence="22">
    <location>
        <begin position="12"/>
        <end position="38"/>
    </location>
</feature>
<evidence type="ECO:0000256" key="20">
    <source>
        <dbReference type="ARBA" id="ARBA00068795"/>
    </source>
</evidence>
<dbReference type="Pfam" id="PF00501">
    <property type="entry name" value="AMP-binding"/>
    <property type="match status" value="1"/>
</dbReference>
<dbReference type="PROSITE" id="PS00455">
    <property type="entry name" value="AMP_BINDING"/>
    <property type="match status" value="1"/>
</dbReference>
<dbReference type="GO" id="GO:0005778">
    <property type="term" value="C:peroxisomal membrane"/>
    <property type="evidence" value="ECO:0007669"/>
    <property type="project" value="UniProtKB-SubCell"/>
</dbReference>
<evidence type="ECO:0000256" key="16">
    <source>
        <dbReference type="ARBA" id="ARBA00041297"/>
    </source>
</evidence>
<dbReference type="GO" id="GO:0044539">
    <property type="term" value="P:long-chain fatty acid import into cell"/>
    <property type="evidence" value="ECO:0007669"/>
    <property type="project" value="TreeGrafter"/>
</dbReference>
<feature type="domain" description="AMP-binding enzyme C-terminal" evidence="24">
    <location>
        <begin position="521"/>
        <end position="596"/>
    </location>
</feature>
<keyword evidence="6 22" id="KW-0812">Transmembrane</keyword>
<evidence type="ECO:0000313" key="26">
    <source>
        <dbReference type="Proteomes" id="UP000291343"/>
    </source>
</evidence>
<dbReference type="SUPFAM" id="SSF56801">
    <property type="entry name" value="Acetyl-CoA synthetase-like"/>
    <property type="match status" value="1"/>
</dbReference>
<reference evidence="25 26" key="1">
    <citation type="journal article" date="2017" name="Gigascience">
        <title>Genome sequence of the small brown planthopper, Laodelphax striatellus.</title>
        <authorList>
            <person name="Zhu J."/>
            <person name="Jiang F."/>
            <person name="Wang X."/>
            <person name="Yang P."/>
            <person name="Bao Y."/>
            <person name="Zhao W."/>
            <person name="Wang W."/>
            <person name="Lu H."/>
            <person name="Wang Q."/>
            <person name="Cui N."/>
            <person name="Li J."/>
            <person name="Chen X."/>
            <person name="Luo L."/>
            <person name="Yu J."/>
            <person name="Kang L."/>
            <person name="Cui F."/>
        </authorList>
    </citation>
    <scope>NUCLEOTIDE SEQUENCE [LARGE SCALE GENOMIC DNA]</scope>
    <source>
        <strain evidence="25">Lst14</strain>
    </source>
</reference>
<evidence type="ECO:0000313" key="25">
    <source>
        <dbReference type="EMBL" id="RZF40358.1"/>
    </source>
</evidence>
<dbReference type="InterPro" id="IPR020845">
    <property type="entry name" value="AMP-binding_CS"/>
</dbReference>
<gene>
    <name evidence="25" type="ORF">LSTR_LSTR008788</name>
</gene>
<evidence type="ECO:0000256" key="6">
    <source>
        <dbReference type="ARBA" id="ARBA00022692"/>
    </source>
</evidence>
<dbReference type="EC" id="6.2.1.3" evidence="14"/>
<evidence type="ECO:0000256" key="12">
    <source>
        <dbReference type="ARBA" id="ARBA00023136"/>
    </source>
</evidence>
<keyword evidence="26" id="KW-1185">Reference proteome</keyword>
<dbReference type="InParanoid" id="A0A482X4B7"/>
<dbReference type="AlphaFoldDB" id="A0A482X4B7"/>
<evidence type="ECO:0000256" key="8">
    <source>
        <dbReference type="ARBA" id="ARBA00022832"/>
    </source>
</evidence>
<keyword evidence="11" id="KW-0445">Lipid transport</keyword>
<comment type="catalytic activity">
    <reaction evidence="15">
        <text>a very long-chain fatty acid + ATP + CoA = a very long-chain fatty acyl-CoA + AMP + diphosphate</text>
        <dbReference type="Rhea" id="RHEA:54536"/>
        <dbReference type="ChEBI" id="CHEBI:30616"/>
        <dbReference type="ChEBI" id="CHEBI:33019"/>
        <dbReference type="ChEBI" id="CHEBI:57287"/>
        <dbReference type="ChEBI" id="CHEBI:58950"/>
        <dbReference type="ChEBI" id="CHEBI:138261"/>
        <dbReference type="ChEBI" id="CHEBI:456215"/>
    </reaction>
    <physiologicalReaction direction="left-to-right" evidence="15">
        <dbReference type="Rhea" id="RHEA:54537"/>
    </physiologicalReaction>
</comment>
<sequence>MPELSSFTVCLVPVLFGILIYLKAWELATTAVALLLIVNHRKIYIILKTLPRDIRFLYRMSQMKMESSRYKNNDFSVGDVFAEQLKKNPNRDCIYYEGKTWRAIDVEEYSNRVAHVFQKAGYNKGDVVSLLMGNRPEYVCIWLGLSKIGVITALINTNLKKNSLLHCFLTAKSKAIIFSESYAEVVKEIEGDIPESMAWYRLNDGDDFNEPDKIINLKKCLESAPITSVSVTIRPSYKDHLMYIFTSGTTGMPKAAVMPHSRYLLAGLAAICLLKLTKDDIIYNPLPMYHTAGGALGIGAALMSSTSVVIRPKFSASNYFSDCVKYKCTIGQYIGEMCRYILATPVKAEETNHRLRLMIGNGMRASIWSRFVQRFHIPQITEVYGATEGNVNICNLDNTIGAIGCFPMCLPQFLFPIAIIKVDEETGQPCRNKHGFCERCDIDEPGMLVGLIRQNDPTRQFHGYVDSESSKKKTIENVFKKGDRAFVSGDLVVQNEWGYIFFKDRTGDTFRWKGENVATTEVEAVISSILGLKDCTVYGVEVGDNEGKAGMAAIADPSHQVDLAALAEGLDKELPTYARPLFVRILDSVEMTGTFKMKKGDLQKEGFNPEKVTDKLYYRKGKTYIPLTSDVFPKIVSGEERL</sequence>
<dbReference type="FunFam" id="3.40.50.12780:FF:000019">
    <property type="entry name" value="Long-chain fatty acid transporter"/>
    <property type="match status" value="1"/>
</dbReference>
<dbReference type="Pfam" id="PF13193">
    <property type="entry name" value="AMP-binding_C"/>
    <property type="match status" value="1"/>
</dbReference>
<keyword evidence="13" id="KW-0576">Peroxisome</keyword>
<evidence type="ECO:0000256" key="9">
    <source>
        <dbReference type="ARBA" id="ARBA00022840"/>
    </source>
</evidence>
<dbReference type="GO" id="GO:0005886">
    <property type="term" value="C:plasma membrane"/>
    <property type="evidence" value="ECO:0007669"/>
    <property type="project" value="UniProtKB-SubCell"/>
</dbReference>
<evidence type="ECO:0000256" key="22">
    <source>
        <dbReference type="SAM" id="Phobius"/>
    </source>
</evidence>
<evidence type="ECO:0000256" key="11">
    <source>
        <dbReference type="ARBA" id="ARBA00023055"/>
    </source>
</evidence>
<dbReference type="GO" id="GO:0005789">
    <property type="term" value="C:endoplasmic reticulum membrane"/>
    <property type="evidence" value="ECO:0007669"/>
    <property type="project" value="TreeGrafter"/>
</dbReference>
<keyword evidence="3" id="KW-0813">Transport</keyword>
<keyword evidence="5" id="KW-0436">Ligase</keyword>
<evidence type="ECO:0000256" key="4">
    <source>
        <dbReference type="ARBA" id="ARBA00022475"/>
    </source>
</evidence>
<dbReference type="GO" id="GO:0004467">
    <property type="term" value="F:long-chain fatty acid-CoA ligase activity"/>
    <property type="evidence" value="ECO:0007669"/>
    <property type="project" value="UniProtKB-EC"/>
</dbReference>
<dbReference type="PANTHER" id="PTHR43107">
    <property type="entry name" value="LONG-CHAIN FATTY ACID TRANSPORT PROTEIN"/>
    <property type="match status" value="1"/>
</dbReference>
<dbReference type="STRING" id="195883.A0A482X4B7"/>
<evidence type="ECO:0000256" key="18">
    <source>
        <dbReference type="ARBA" id="ARBA00048666"/>
    </source>
</evidence>
<dbReference type="OrthoDB" id="288590at2759"/>
<evidence type="ECO:0000259" key="23">
    <source>
        <dbReference type="Pfam" id="PF00501"/>
    </source>
</evidence>
<keyword evidence="10 22" id="KW-1133">Transmembrane helix</keyword>
<name>A0A482X4B7_LAOST</name>
<organism evidence="25 26">
    <name type="scientific">Laodelphax striatellus</name>
    <name type="common">Small brown planthopper</name>
    <name type="synonym">Delphax striatella</name>
    <dbReference type="NCBI Taxonomy" id="195883"/>
    <lineage>
        <taxon>Eukaryota</taxon>
        <taxon>Metazoa</taxon>
        <taxon>Ecdysozoa</taxon>
        <taxon>Arthropoda</taxon>
        <taxon>Hexapoda</taxon>
        <taxon>Insecta</taxon>
        <taxon>Pterygota</taxon>
        <taxon>Neoptera</taxon>
        <taxon>Paraneoptera</taxon>
        <taxon>Hemiptera</taxon>
        <taxon>Auchenorrhyncha</taxon>
        <taxon>Fulgoroidea</taxon>
        <taxon>Delphacidae</taxon>
        <taxon>Criomorphinae</taxon>
        <taxon>Laodelphax</taxon>
    </lineage>
</organism>
<comment type="caution">
    <text evidence="25">The sequence shown here is derived from an EMBL/GenBank/DDBJ whole genome shotgun (WGS) entry which is preliminary data.</text>
</comment>
<comment type="similarity">
    <text evidence="2">Belongs to the ATP-dependent AMP-binding enzyme family.</text>
</comment>
<keyword evidence="9" id="KW-0067">ATP-binding</keyword>
<dbReference type="Gene3D" id="3.30.300.30">
    <property type="match status" value="1"/>
</dbReference>
<dbReference type="Gene3D" id="3.40.50.12780">
    <property type="entry name" value="N-terminal domain of ligase-like"/>
    <property type="match status" value="1"/>
</dbReference>
<comment type="subcellular location">
    <subcellularLocation>
        <location evidence="1">Cell membrane</location>
        <topology evidence="1">Multi-pass membrane protein</topology>
    </subcellularLocation>
    <subcellularLocation>
        <location evidence="17">Peroxisome membrane</location>
    </subcellularLocation>
</comment>